<feature type="chain" id="PRO_5046997205" description="Lipoprotein" evidence="1">
    <location>
        <begin position="22"/>
        <end position="232"/>
    </location>
</feature>
<evidence type="ECO:0000256" key="1">
    <source>
        <dbReference type="SAM" id="SignalP"/>
    </source>
</evidence>
<evidence type="ECO:0000313" key="2">
    <source>
        <dbReference type="EMBL" id="UOF01087.1"/>
    </source>
</evidence>
<protein>
    <recommendedName>
        <fullName evidence="4">Lipoprotein</fullName>
    </recommendedName>
</protein>
<proteinExistence type="predicted"/>
<evidence type="ECO:0008006" key="4">
    <source>
        <dbReference type="Google" id="ProtNLM"/>
    </source>
</evidence>
<reference evidence="2" key="1">
    <citation type="submission" date="2022-03" db="EMBL/GenBank/DDBJ databases">
        <title>Genome Identification and Characterization of new species Bdellovibrio reynosense LBG001 sp. nov. from a Mexico soil sample.</title>
        <authorList>
            <person name="Camilli A."/>
            <person name="Ajao Y."/>
            <person name="Guo X."/>
        </authorList>
    </citation>
    <scope>NUCLEOTIDE SEQUENCE</scope>
    <source>
        <strain evidence="2">LBG001</strain>
    </source>
</reference>
<organism evidence="2 3">
    <name type="scientific">Bdellovibrio reynosensis</name>
    <dbReference type="NCBI Taxonomy" id="2835041"/>
    <lineage>
        <taxon>Bacteria</taxon>
        <taxon>Pseudomonadati</taxon>
        <taxon>Bdellovibrionota</taxon>
        <taxon>Bdellovibrionia</taxon>
        <taxon>Bdellovibrionales</taxon>
        <taxon>Pseudobdellovibrionaceae</taxon>
        <taxon>Bdellovibrio</taxon>
    </lineage>
</organism>
<dbReference type="RefSeq" id="WP_243537344.1">
    <property type="nucleotide sequence ID" value="NZ_CP093442.1"/>
</dbReference>
<accession>A0ABY4C7X1</accession>
<evidence type="ECO:0000313" key="3">
    <source>
        <dbReference type="Proteomes" id="UP000830116"/>
    </source>
</evidence>
<gene>
    <name evidence="2" type="ORF">MNR06_15405</name>
</gene>
<keyword evidence="3" id="KW-1185">Reference proteome</keyword>
<name>A0ABY4C7X1_9BACT</name>
<sequence>MRFSKLTATLLALSCTSLLLTGCEAEQTEKDMLAEAQYCLDDAQSESEADTCMTKISGLNSERANELRCAAGFYQVASPANLSQALNTMNESGGSSAGVLGVLAFDTRERANTTFEYCQDSGSEGLQLLGAMAKTATILNEYGGVLGSGGDPEAQLAAILQQLSTVPDGQVAEDVGSTIQAVYTASCALTVSNEDMCGSIDEALAQDGTIDINDPADAETIGQLLLEHWNEN</sequence>
<keyword evidence="1" id="KW-0732">Signal</keyword>
<dbReference type="Proteomes" id="UP000830116">
    <property type="component" value="Chromosome"/>
</dbReference>
<feature type="signal peptide" evidence="1">
    <location>
        <begin position="1"/>
        <end position="21"/>
    </location>
</feature>
<dbReference type="EMBL" id="CP093442">
    <property type="protein sequence ID" value="UOF01087.1"/>
    <property type="molecule type" value="Genomic_DNA"/>
</dbReference>
<dbReference type="PROSITE" id="PS51257">
    <property type="entry name" value="PROKAR_LIPOPROTEIN"/>
    <property type="match status" value="1"/>
</dbReference>